<dbReference type="GO" id="GO:0009307">
    <property type="term" value="P:DNA restriction-modification system"/>
    <property type="evidence" value="ECO:0007669"/>
    <property type="project" value="UniProtKB-KW"/>
</dbReference>
<keyword evidence="2 8" id="KW-0489">Methyltransferase</keyword>
<feature type="domain" description="DNA methylase N-4/N-6" evidence="9">
    <location>
        <begin position="35"/>
        <end position="272"/>
    </location>
</feature>
<dbReference type="HOGENOM" id="CLU_024927_2_3_2"/>
<dbReference type="InterPro" id="IPR002941">
    <property type="entry name" value="DNA_methylase_N4/N6"/>
</dbReference>
<dbReference type="GO" id="GO:0008170">
    <property type="term" value="F:N-methyltransferase activity"/>
    <property type="evidence" value="ECO:0007669"/>
    <property type="project" value="InterPro"/>
</dbReference>
<dbReference type="SUPFAM" id="SSF53335">
    <property type="entry name" value="S-adenosyl-L-methionine-dependent methyltransferases"/>
    <property type="match status" value="1"/>
</dbReference>
<gene>
    <name evidence="10" type="ordered locus">Mpet_0303</name>
</gene>
<dbReference type="OrthoDB" id="38200at2157"/>
<dbReference type="InterPro" id="IPR029063">
    <property type="entry name" value="SAM-dependent_MTases_sf"/>
</dbReference>
<organism evidence="10 11">
    <name type="scientific">Methanolacinia petrolearia (strain DSM 11571 / OCM 486 / SEBR 4847)</name>
    <name type="common">Methanoplanus petrolearius</name>
    <dbReference type="NCBI Taxonomy" id="679926"/>
    <lineage>
        <taxon>Archaea</taxon>
        <taxon>Methanobacteriati</taxon>
        <taxon>Methanobacteriota</taxon>
        <taxon>Stenosarchaea group</taxon>
        <taxon>Methanomicrobia</taxon>
        <taxon>Methanomicrobiales</taxon>
        <taxon>Methanomicrobiaceae</taxon>
        <taxon>Methanolacinia</taxon>
    </lineage>
</organism>
<dbReference type="STRING" id="679926.Mpet_0303"/>
<evidence type="ECO:0000256" key="4">
    <source>
        <dbReference type="ARBA" id="ARBA00022691"/>
    </source>
</evidence>
<sequence>MKKNNINENSEYAELNVIYNVDCLKGMKKIPDNFIDIIVTSPPYNIGIKYNTHNDNQPLDSYLNWMNLISKEFKRILKDDGSIFLNIGGKPSDLWIPFDVLNEFRSDFKLQNIIHWIKSIAIEKKDVGNYDCLRKDMAVGHYKPVNSKRFLSQCHEHIFHLTKNCDINLDKLSIGVKYQDKSNIGRWKSANSDKRERGNVWFIPYETILSSRPHPTSFPVRLPEMCIKLHGFDEKTVVMDPFMGIGSTALACKKLETNYVGFEIDKEYYKFALERLAKY</sequence>
<keyword evidence="5 8" id="KW-0680">Restriction system</keyword>
<evidence type="ECO:0000256" key="5">
    <source>
        <dbReference type="ARBA" id="ARBA00022747"/>
    </source>
</evidence>
<dbReference type="GO" id="GO:0015667">
    <property type="term" value="F:site-specific DNA-methyltransferase (cytosine-N4-specific) activity"/>
    <property type="evidence" value="ECO:0007669"/>
    <property type="project" value="UniProtKB-EC"/>
</dbReference>
<keyword evidence="4 8" id="KW-0949">S-adenosyl-L-methionine</keyword>
<keyword evidence="11" id="KW-1185">Reference proteome</keyword>
<evidence type="ECO:0000256" key="2">
    <source>
        <dbReference type="ARBA" id="ARBA00022603"/>
    </source>
</evidence>
<evidence type="ECO:0000256" key="7">
    <source>
        <dbReference type="ARBA" id="ARBA00049120"/>
    </source>
</evidence>
<keyword evidence="6" id="KW-0238">DNA-binding</keyword>
<dbReference type="EMBL" id="CP002117">
    <property type="protein sequence ID" value="ADN35079.1"/>
    <property type="molecule type" value="Genomic_DNA"/>
</dbReference>
<protein>
    <recommendedName>
        <fullName evidence="8">Type II methyltransferase</fullName>
        <ecNumber evidence="8">2.1.1.113</ecNumber>
    </recommendedName>
    <alternativeName>
        <fullName evidence="8">N-4 cytosine-specific methyltransferase</fullName>
    </alternativeName>
</protein>
<evidence type="ECO:0000259" key="9">
    <source>
        <dbReference type="Pfam" id="PF01555"/>
    </source>
</evidence>
<accession>E1RFD1</accession>
<comment type="catalytic activity">
    <reaction evidence="7 8">
        <text>a 2'-deoxycytidine in DNA + S-adenosyl-L-methionine = an N(4)-methyl-2'-deoxycytidine in DNA + S-adenosyl-L-homocysteine + H(+)</text>
        <dbReference type="Rhea" id="RHEA:16857"/>
        <dbReference type="Rhea" id="RHEA-COMP:11369"/>
        <dbReference type="Rhea" id="RHEA-COMP:13674"/>
        <dbReference type="ChEBI" id="CHEBI:15378"/>
        <dbReference type="ChEBI" id="CHEBI:57856"/>
        <dbReference type="ChEBI" id="CHEBI:59789"/>
        <dbReference type="ChEBI" id="CHEBI:85452"/>
        <dbReference type="ChEBI" id="CHEBI:137933"/>
        <dbReference type="EC" id="2.1.1.113"/>
    </reaction>
</comment>
<evidence type="ECO:0000256" key="1">
    <source>
        <dbReference type="ARBA" id="ARBA00010203"/>
    </source>
</evidence>
<dbReference type="Gene3D" id="3.40.50.150">
    <property type="entry name" value="Vaccinia Virus protein VP39"/>
    <property type="match status" value="1"/>
</dbReference>
<comment type="similarity">
    <text evidence="1">Belongs to the N(4)/N(6)-methyltransferase family. N(4) subfamily.</text>
</comment>
<dbReference type="GO" id="GO:0032259">
    <property type="term" value="P:methylation"/>
    <property type="evidence" value="ECO:0007669"/>
    <property type="project" value="UniProtKB-KW"/>
</dbReference>
<dbReference type="InterPro" id="IPR017985">
    <property type="entry name" value="MeTrfase_CN4_CS"/>
</dbReference>
<evidence type="ECO:0000313" key="11">
    <source>
        <dbReference type="Proteomes" id="UP000006565"/>
    </source>
</evidence>
<proteinExistence type="inferred from homology"/>
<dbReference type="EC" id="2.1.1.113" evidence="8"/>
<dbReference type="InterPro" id="IPR001091">
    <property type="entry name" value="RM_Methyltransferase"/>
</dbReference>
<name>E1RFD1_METP4</name>
<dbReference type="PRINTS" id="PR00508">
    <property type="entry name" value="S21N4MTFRASE"/>
</dbReference>
<dbReference type="RefSeq" id="WP_013328258.1">
    <property type="nucleotide sequence ID" value="NC_014507.1"/>
</dbReference>
<dbReference type="REBASE" id="27862">
    <property type="entry name" value="M.Mpe11571ORF303P"/>
</dbReference>
<reference evidence="10 11" key="1">
    <citation type="journal article" date="2010" name="Stand. Genomic Sci.">
        <title>Complete genome sequence of Methanoplanus petrolearius type strain (SEBR 4847).</title>
        <authorList>
            <person name="Brambilla E."/>
            <person name="Djao O.D."/>
            <person name="Daligault H."/>
            <person name="Lapidus A."/>
            <person name="Lucas S."/>
            <person name="Hammon N."/>
            <person name="Nolan M."/>
            <person name="Tice H."/>
            <person name="Cheng J.F."/>
            <person name="Han C."/>
            <person name="Tapia R."/>
            <person name="Goodwin L."/>
            <person name="Pitluck S."/>
            <person name="Liolios K."/>
            <person name="Ivanova N."/>
            <person name="Mavromatis K."/>
            <person name="Mikhailova N."/>
            <person name="Pati A."/>
            <person name="Chen A."/>
            <person name="Palaniappan K."/>
            <person name="Land M."/>
            <person name="Hauser L."/>
            <person name="Chang Y.J."/>
            <person name="Jeffries C.D."/>
            <person name="Rohde M."/>
            <person name="Spring S."/>
            <person name="Sikorski J."/>
            <person name="Goker M."/>
            <person name="Woyke T."/>
            <person name="Bristow J."/>
            <person name="Eisen J.A."/>
            <person name="Markowitz V."/>
            <person name="Hugenholtz P."/>
            <person name="Kyrpides N.C."/>
            <person name="Klenk H.P."/>
        </authorList>
    </citation>
    <scope>NUCLEOTIDE SEQUENCE [LARGE SCALE GENOMIC DNA]</scope>
    <source>
        <strain evidence="11">DSM 11571 / OCM 486 / SEBR 4847</strain>
    </source>
</reference>
<dbReference type="PROSITE" id="PS00093">
    <property type="entry name" value="N4_MTASE"/>
    <property type="match status" value="1"/>
</dbReference>
<dbReference type="GO" id="GO:0005737">
    <property type="term" value="C:cytoplasm"/>
    <property type="evidence" value="ECO:0007669"/>
    <property type="project" value="TreeGrafter"/>
</dbReference>
<dbReference type="GO" id="GO:0003677">
    <property type="term" value="F:DNA binding"/>
    <property type="evidence" value="ECO:0007669"/>
    <property type="project" value="UniProtKB-KW"/>
</dbReference>
<dbReference type="KEGG" id="mpi:Mpet_0303"/>
<dbReference type="PANTHER" id="PTHR13370">
    <property type="entry name" value="RNA METHYLASE-RELATED"/>
    <property type="match status" value="1"/>
</dbReference>
<dbReference type="GeneID" id="9742746"/>
<evidence type="ECO:0000256" key="8">
    <source>
        <dbReference type="RuleBase" id="RU362026"/>
    </source>
</evidence>
<dbReference type="Pfam" id="PF01555">
    <property type="entry name" value="N6_N4_Mtase"/>
    <property type="match status" value="1"/>
</dbReference>
<evidence type="ECO:0000256" key="6">
    <source>
        <dbReference type="ARBA" id="ARBA00023125"/>
    </source>
</evidence>
<dbReference type="AlphaFoldDB" id="E1RFD1"/>
<dbReference type="eggNOG" id="arCOG00115">
    <property type="taxonomic scope" value="Archaea"/>
</dbReference>
<evidence type="ECO:0000313" key="10">
    <source>
        <dbReference type="EMBL" id="ADN35079.1"/>
    </source>
</evidence>
<evidence type="ECO:0000256" key="3">
    <source>
        <dbReference type="ARBA" id="ARBA00022679"/>
    </source>
</evidence>
<dbReference type="Proteomes" id="UP000006565">
    <property type="component" value="Chromosome"/>
</dbReference>
<dbReference type="PANTHER" id="PTHR13370:SF3">
    <property type="entry name" value="TRNA (GUANINE(10)-N2)-METHYLTRANSFERASE HOMOLOG"/>
    <property type="match status" value="1"/>
</dbReference>
<keyword evidence="3" id="KW-0808">Transferase</keyword>